<evidence type="ECO:0000256" key="1">
    <source>
        <dbReference type="ARBA" id="ARBA00006787"/>
    </source>
</evidence>
<gene>
    <name evidence="7" type="ORF">E9998_17700</name>
</gene>
<keyword evidence="3 6" id="KW-0560">Oxidoreductase</keyword>
<evidence type="ECO:0000313" key="7">
    <source>
        <dbReference type="EMBL" id="THV26820.1"/>
    </source>
</evidence>
<dbReference type="GO" id="GO:0016121">
    <property type="term" value="P:carotene catabolic process"/>
    <property type="evidence" value="ECO:0007669"/>
    <property type="project" value="TreeGrafter"/>
</dbReference>
<evidence type="ECO:0000256" key="6">
    <source>
        <dbReference type="RuleBase" id="RU364048"/>
    </source>
</evidence>
<reference evidence="7 8" key="1">
    <citation type="journal article" date="2018" name="Int. J. Syst. Evol. Microbiol.">
        <title>Glycomyces paridis sp. nov., isolated from the medicinal plant Paris polyphylla.</title>
        <authorList>
            <person name="Fang X.M."/>
            <person name="Bai J.L."/>
            <person name="Su J."/>
            <person name="Zhao L.L."/>
            <person name="Liu H.Y."/>
            <person name="Ma B.P."/>
            <person name="Zhang Y.Q."/>
            <person name="Yu L.Y."/>
        </authorList>
    </citation>
    <scope>NUCLEOTIDE SEQUENCE [LARGE SCALE GENOMIC DNA]</scope>
    <source>
        <strain evidence="7 8">CPCC 204357</strain>
    </source>
</reference>
<proteinExistence type="inferred from homology"/>
<dbReference type="AlphaFoldDB" id="A0A4S8P9A3"/>
<dbReference type="RefSeq" id="WP_136531016.1">
    <property type="nucleotide sequence ID" value="NZ_STGX01000013.1"/>
</dbReference>
<keyword evidence="6" id="KW-0223">Dioxygenase</keyword>
<dbReference type="GO" id="GO:0010436">
    <property type="term" value="F:carotenoid dioxygenase activity"/>
    <property type="evidence" value="ECO:0007669"/>
    <property type="project" value="TreeGrafter"/>
</dbReference>
<keyword evidence="2 5" id="KW-0479">Metal-binding</keyword>
<feature type="binding site" evidence="5">
    <location>
        <position position="154"/>
    </location>
    <ligand>
        <name>Fe cation</name>
        <dbReference type="ChEBI" id="CHEBI:24875"/>
        <note>catalytic</note>
    </ligand>
</feature>
<dbReference type="Pfam" id="PF03055">
    <property type="entry name" value="RPE65"/>
    <property type="match status" value="1"/>
</dbReference>
<dbReference type="EMBL" id="STGX01000013">
    <property type="protein sequence ID" value="THV26820.1"/>
    <property type="molecule type" value="Genomic_DNA"/>
</dbReference>
<comment type="cofactor">
    <cofactor evidence="5 6">
        <name>Fe(2+)</name>
        <dbReference type="ChEBI" id="CHEBI:29033"/>
    </cofactor>
    <text evidence="5 6">Binds 1 Fe(2+) ion per subunit.</text>
</comment>
<dbReference type="PANTHER" id="PTHR10543">
    <property type="entry name" value="BETA-CAROTENE DIOXYGENASE"/>
    <property type="match status" value="1"/>
</dbReference>
<comment type="similarity">
    <text evidence="1 6">Belongs to the carotenoid oxygenase family.</text>
</comment>
<feature type="binding site" evidence="5">
    <location>
        <position position="444"/>
    </location>
    <ligand>
        <name>Fe cation</name>
        <dbReference type="ChEBI" id="CHEBI:24875"/>
        <note>catalytic</note>
    </ligand>
</feature>
<dbReference type="GO" id="GO:0046872">
    <property type="term" value="F:metal ion binding"/>
    <property type="evidence" value="ECO:0007669"/>
    <property type="project" value="UniProtKB-KW"/>
</dbReference>
<comment type="caution">
    <text evidence="7">The sequence shown here is derived from an EMBL/GenBank/DDBJ whole genome shotgun (WGS) entry which is preliminary data.</text>
</comment>
<feature type="binding site" evidence="5">
    <location>
        <position position="263"/>
    </location>
    <ligand>
        <name>Fe cation</name>
        <dbReference type="ChEBI" id="CHEBI:24875"/>
        <note>catalytic</note>
    </ligand>
</feature>
<accession>A0A4S8P9A3</accession>
<evidence type="ECO:0000256" key="5">
    <source>
        <dbReference type="PIRSR" id="PIRSR604294-1"/>
    </source>
</evidence>
<dbReference type="InterPro" id="IPR004294">
    <property type="entry name" value="Carotenoid_Oase"/>
</dbReference>
<dbReference type="PANTHER" id="PTHR10543:SF89">
    <property type="entry name" value="CAROTENOID 9,10(9',10')-CLEAVAGE DIOXYGENASE 1"/>
    <property type="match status" value="1"/>
</dbReference>
<sequence length="451" mass="49385">MHLQRYTKGNFAPVTEEVTAFDLPVTGRIPADLDGSYLRIGPNPLGIEDPSAHIWTLGEGMVHGVRLREGRAEWYRNRWVRSAAVADRLGEPRRGRPVDERFDFAPNVQVAGHGGRVFALIEGGLAPYELTPELDTVGPCDLGASPEGFNANAHSKFDRDTGDMHSLAFRYGADFLQYLVWEPGGTAKRVVDIPAPTLPYMHDFGLTEHYVLIYTSPLSFDPARLATGVPFGWNEALPTRLGVMPREGGEVRWMDLPPGMVGHTLNAYEEGGTIVADVIVHQGRFEIVDIGAGRPVLERWTVDLAAGKVRTELLHDRPQDFPRMNGRFAGRPYRYGYSASTELYAPPSALDPDRPDEGFSNAILKHDLATGTTETHEFGRDAAAGETVFVPAESAAAEDDGYNLLFVHDPDRGAADLVILASQDFAGEPLARVHLPARVPLGLHGNWIPAV</sequence>
<organism evidence="7 8">
    <name type="scientific">Glycomyces paridis</name>
    <dbReference type="NCBI Taxonomy" id="2126555"/>
    <lineage>
        <taxon>Bacteria</taxon>
        <taxon>Bacillati</taxon>
        <taxon>Actinomycetota</taxon>
        <taxon>Actinomycetes</taxon>
        <taxon>Glycomycetales</taxon>
        <taxon>Glycomycetaceae</taxon>
        <taxon>Glycomyces</taxon>
    </lineage>
</organism>
<dbReference type="EC" id="1.13.11.-" evidence="6"/>
<name>A0A4S8P9A3_9ACTN</name>
<keyword evidence="4 5" id="KW-0408">Iron</keyword>
<keyword evidence="8" id="KW-1185">Reference proteome</keyword>
<evidence type="ECO:0000313" key="8">
    <source>
        <dbReference type="Proteomes" id="UP000305792"/>
    </source>
</evidence>
<protein>
    <recommendedName>
        <fullName evidence="6">Dioxygenase</fullName>
        <ecNumber evidence="6">1.13.11.-</ecNumber>
    </recommendedName>
</protein>
<evidence type="ECO:0000256" key="3">
    <source>
        <dbReference type="ARBA" id="ARBA00023002"/>
    </source>
</evidence>
<evidence type="ECO:0000256" key="2">
    <source>
        <dbReference type="ARBA" id="ARBA00022723"/>
    </source>
</evidence>
<evidence type="ECO:0000256" key="4">
    <source>
        <dbReference type="ARBA" id="ARBA00023004"/>
    </source>
</evidence>
<dbReference type="OrthoDB" id="6636843at2"/>
<dbReference type="Proteomes" id="UP000305792">
    <property type="component" value="Unassembled WGS sequence"/>
</dbReference>
<feature type="binding site" evidence="5">
    <location>
        <position position="202"/>
    </location>
    <ligand>
        <name>Fe cation</name>
        <dbReference type="ChEBI" id="CHEBI:24875"/>
        <note>catalytic</note>
    </ligand>
</feature>